<reference evidence="9" key="1">
    <citation type="submission" date="2021-06" db="EMBL/GenBank/DDBJ databases">
        <title>Parelaphostrongylus tenuis whole genome reference sequence.</title>
        <authorList>
            <person name="Garwood T.J."/>
            <person name="Larsen P.A."/>
            <person name="Fountain-Jones N.M."/>
            <person name="Garbe J.R."/>
            <person name="Macchietto M.G."/>
            <person name="Kania S.A."/>
            <person name="Gerhold R.W."/>
            <person name="Richards J.E."/>
            <person name="Wolf T.M."/>
        </authorList>
    </citation>
    <scope>NUCLEOTIDE SEQUENCE</scope>
    <source>
        <strain evidence="9">MNPRO001-30</strain>
        <tissue evidence="9">Meninges</tissue>
    </source>
</reference>
<evidence type="ECO:0000256" key="3">
    <source>
        <dbReference type="ARBA" id="ARBA00011276"/>
    </source>
</evidence>
<dbReference type="GO" id="GO:0005886">
    <property type="term" value="C:plasma membrane"/>
    <property type="evidence" value="ECO:0007669"/>
    <property type="project" value="TreeGrafter"/>
</dbReference>
<dbReference type="GO" id="GO:0022890">
    <property type="term" value="F:inorganic cation transmembrane transporter activity"/>
    <property type="evidence" value="ECO:0007669"/>
    <property type="project" value="TreeGrafter"/>
</dbReference>
<comment type="similarity">
    <text evidence="2 8">Belongs to the membrane magnesium transporter (TC 1.A.67) family.</text>
</comment>
<keyword evidence="8" id="KW-0967">Endosome</keyword>
<evidence type="ECO:0000256" key="8">
    <source>
        <dbReference type="RuleBase" id="RU367002"/>
    </source>
</evidence>
<dbReference type="PANTHER" id="PTHR21181">
    <property type="match status" value="1"/>
</dbReference>
<dbReference type="Pfam" id="PF10270">
    <property type="entry name" value="MMgT"/>
    <property type="match status" value="1"/>
</dbReference>
<evidence type="ECO:0000256" key="5">
    <source>
        <dbReference type="ARBA" id="ARBA00022824"/>
    </source>
</evidence>
<proteinExistence type="inferred from homology"/>
<accession>A0AAD5R9I3</accession>
<protein>
    <recommendedName>
        <fullName evidence="8">Membrane magnesium transporter</fullName>
    </recommendedName>
</protein>
<comment type="subcellular location">
    <subcellularLocation>
        <location evidence="1">Endoplasmic reticulum membrane</location>
        <topology evidence="1">Multi-pass membrane protein</topology>
    </subcellularLocation>
    <subcellularLocation>
        <location evidence="8">Golgi apparatus membrane</location>
        <topology evidence="8">Multi-pass membrane protein</topology>
    </subcellularLocation>
    <subcellularLocation>
        <location evidence="8">Early endosome membrane</location>
        <topology evidence="8">Multi-pass membrane protein</topology>
    </subcellularLocation>
</comment>
<comment type="caution">
    <text evidence="9">The sequence shown here is derived from an EMBL/GenBank/DDBJ whole genome shotgun (WGS) entry which is preliminary data.</text>
</comment>
<dbReference type="EMBL" id="JAHQIW010007117">
    <property type="protein sequence ID" value="KAJ1372265.1"/>
    <property type="molecule type" value="Genomic_DNA"/>
</dbReference>
<evidence type="ECO:0000256" key="2">
    <source>
        <dbReference type="ARBA" id="ARBA00006109"/>
    </source>
</evidence>
<keyword evidence="8" id="KW-0333">Golgi apparatus</keyword>
<evidence type="ECO:0000256" key="1">
    <source>
        <dbReference type="ARBA" id="ARBA00004477"/>
    </source>
</evidence>
<dbReference type="InterPro" id="IPR018937">
    <property type="entry name" value="MMgT"/>
</dbReference>
<evidence type="ECO:0000256" key="4">
    <source>
        <dbReference type="ARBA" id="ARBA00022692"/>
    </source>
</evidence>
<comment type="subunit">
    <text evidence="3">Component of the ER membrane protein complex (EMC).</text>
</comment>
<comment type="caution">
    <text evidence="8">Lacks conserved residue(s) required for the propagation of feature annotation.</text>
</comment>
<dbReference type="GO" id="GO:0072546">
    <property type="term" value="C:EMC complex"/>
    <property type="evidence" value="ECO:0007669"/>
    <property type="project" value="UniProtKB-UniRule"/>
</dbReference>
<dbReference type="Proteomes" id="UP001196413">
    <property type="component" value="Unassembled WGS sequence"/>
</dbReference>
<keyword evidence="7 8" id="KW-0472">Membrane</keyword>
<evidence type="ECO:0000313" key="9">
    <source>
        <dbReference type="EMBL" id="KAJ1372265.1"/>
    </source>
</evidence>
<evidence type="ECO:0000256" key="6">
    <source>
        <dbReference type="ARBA" id="ARBA00022989"/>
    </source>
</evidence>
<keyword evidence="10" id="KW-1185">Reference proteome</keyword>
<evidence type="ECO:0000256" key="7">
    <source>
        <dbReference type="ARBA" id="ARBA00023136"/>
    </source>
</evidence>
<keyword evidence="5 8" id="KW-0256">Endoplasmic reticulum</keyword>
<keyword evidence="8" id="KW-0813">Transport</keyword>
<keyword evidence="6 8" id="KW-1133">Transmembrane helix</keyword>
<keyword evidence="8" id="KW-0460">Magnesium</keyword>
<name>A0AAD5R9I3_PARTN</name>
<dbReference type="AlphaFoldDB" id="A0AAD5R9I3"/>
<dbReference type="PANTHER" id="PTHR21181:SF7">
    <property type="entry name" value="ER MEMBRANE PROTEIN COMPLEX SUBUNIT 5"/>
    <property type="match status" value="1"/>
</dbReference>
<keyword evidence="4 8" id="KW-0812">Transmembrane</keyword>
<sequence length="123" mass="13605">MSKTLYNVITLSSLISLLHCAYSAAQHRSYLRLTEQPFVSLPADVLAQTLISLVALIYGASHVAGPFQHIKSDPNRDRSWDEAGSCMSFITFEHRGKAMSPAHAIVRQRTEEVAQMATSSQEN</sequence>
<dbReference type="GO" id="GO:0031901">
    <property type="term" value="C:early endosome membrane"/>
    <property type="evidence" value="ECO:0007669"/>
    <property type="project" value="UniProtKB-SubCell"/>
</dbReference>
<dbReference type="GO" id="GO:0000139">
    <property type="term" value="C:Golgi membrane"/>
    <property type="evidence" value="ECO:0007669"/>
    <property type="project" value="UniProtKB-SubCell"/>
</dbReference>
<feature type="transmembrane region" description="Helical" evidence="8">
    <location>
        <begin position="47"/>
        <end position="67"/>
    </location>
</feature>
<evidence type="ECO:0000313" key="10">
    <source>
        <dbReference type="Proteomes" id="UP001196413"/>
    </source>
</evidence>
<organism evidence="9 10">
    <name type="scientific">Parelaphostrongylus tenuis</name>
    <name type="common">Meningeal worm</name>
    <dbReference type="NCBI Taxonomy" id="148309"/>
    <lineage>
        <taxon>Eukaryota</taxon>
        <taxon>Metazoa</taxon>
        <taxon>Ecdysozoa</taxon>
        <taxon>Nematoda</taxon>
        <taxon>Chromadorea</taxon>
        <taxon>Rhabditida</taxon>
        <taxon>Rhabditina</taxon>
        <taxon>Rhabditomorpha</taxon>
        <taxon>Strongyloidea</taxon>
        <taxon>Metastrongylidae</taxon>
        <taxon>Parelaphostrongylus</taxon>
    </lineage>
</organism>
<gene>
    <name evidence="9" type="ORF">KIN20_034372</name>
</gene>
<comment type="function">
    <text evidence="8">Part of the endoplasmic reticulum membrane protein complex (EMC) that enables the energy-independent insertion into endoplasmic reticulum membranes of newly synthesized membrane proteins. May be involved in Mg(2+) transport.</text>
</comment>